<gene>
    <name evidence="2" type="ORF">STAS_30465</name>
</gene>
<comment type="caution">
    <text evidence="2">The sequence shown here is derived from an EMBL/GenBank/DDBJ whole genome shotgun (WGS) entry which is preliminary data.</text>
</comment>
<dbReference type="GO" id="GO:0016874">
    <property type="term" value="F:ligase activity"/>
    <property type="evidence" value="ECO:0007669"/>
    <property type="project" value="UniProtKB-KW"/>
</dbReference>
<protein>
    <submittedName>
        <fullName evidence="2">Tyrosine--tRNA ligase</fullName>
    </submittedName>
</protein>
<feature type="region of interest" description="Disordered" evidence="1">
    <location>
        <begin position="1"/>
        <end position="102"/>
    </location>
</feature>
<evidence type="ECO:0000313" key="3">
    <source>
        <dbReference type="Proteomes" id="UP000325081"/>
    </source>
</evidence>
<accession>A0A5A7R662</accession>
<feature type="compositionally biased region" description="Basic and acidic residues" evidence="1">
    <location>
        <begin position="1"/>
        <end position="12"/>
    </location>
</feature>
<sequence length="102" mass="11439">MANYHRQGDDNPLHWIPFQRQSKSKGTPSSTKVVDGSVVVSLTPCRRTSPETHHGHQMKGDTPGRMGEKIGGETRRPPRCRSTLRQSIENNKEETGRCEGSR</sequence>
<feature type="compositionally biased region" description="Polar residues" evidence="1">
    <location>
        <begin position="19"/>
        <end position="32"/>
    </location>
</feature>
<dbReference type="Proteomes" id="UP000325081">
    <property type="component" value="Unassembled WGS sequence"/>
</dbReference>
<dbReference type="AlphaFoldDB" id="A0A5A7R662"/>
<name>A0A5A7R662_STRAF</name>
<evidence type="ECO:0000313" key="2">
    <source>
        <dbReference type="EMBL" id="GER52979.1"/>
    </source>
</evidence>
<feature type="compositionally biased region" description="Basic and acidic residues" evidence="1">
    <location>
        <begin position="66"/>
        <end position="76"/>
    </location>
</feature>
<keyword evidence="2" id="KW-0436">Ligase</keyword>
<feature type="compositionally biased region" description="Basic and acidic residues" evidence="1">
    <location>
        <begin position="90"/>
        <end position="102"/>
    </location>
</feature>
<keyword evidence="3" id="KW-1185">Reference proteome</keyword>
<reference evidence="3" key="1">
    <citation type="journal article" date="2019" name="Curr. Biol.">
        <title>Genome Sequence of Striga asiatica Provides Insight into the Evolution of Plant Parasitism.</title>
        <authorList>
            <person name="Yoshida S."/>
            <person name="Kim S."/>
            <person name="Wafula E.K."/>
            <person name="Tanskanen J."/>
            <person name="Kim Y.M."/>
            <person name="Honaas L."/>
            <person name="Yang Z."/>
            <person name="Spallek T."/>
            <person name="Conn C.E."/>
            <person name="Ichihashi Y."/>
            <person name="Cheong K."/>
            <person name="Cui S."/>
            <person name="Der J.P."/>
            <person name="Gundlach H."/>
            <person name="Jiao Y."/>
            <person name="Hori C."/>
            <person name="Ishida J.K."/>
            <person name="Kasahara H."/>
            <person name="Kiba T."/>
            <person name="Kim M.S."/>
            <person name="Koo N."/>
            <person name="Laohavisit A."/>
            <person name="Lee Y.H."/>
            <person name="Lumba S."/>
            <person name="McCourt P."/>
            <person name="Mortimer J.C."/>
            <person name="Mutuku J.M."/>
            <person name="Nomura T."/>
            <person name="Sasaki-Sekimoto Y."/>
            <person name="Seto Y."/>
            <person name="Wang Y."/>
            <person name="Wakatake T."/>
            <person name="Sakakibara H."/>
            <person name="Demura T."/>
            <person name="Yamaguchi S."/>
            <person name="Yoneyama K."/>
            <person name="Manabe R.I."/>
            <person name="Nelson D.C."/>
            <person name="Schulman A.H."/>
            <person name="Timko M.P."/>
            <person name="dePamphilis C.W."/>
            <person name="Choi D."/>
            <person name="Shirasu K."/>
        </authorList>
    </citation>
    <scope>NUCLEOTIDE SEQUENCE [LARGE SCALE GENOMIC DNA]</scope>
    <source>
        <strain evidence="3">cv. UVA1</strain>
    </source>
</reference>
<organism evidence="2 3">
    <name type="scientific">Striga asiatica</name>
    <name type="common">Asiatic witchweed</name>
    <name type="synonym">Buchnera asiatica</name>
    <dbReference type="NCBI Taxonomy" id="4170"/>
    <lineage>
        <taxon>Eukaryota</taxon>
        <taxon>Viridiplantae</taxon>
        <taxon>Streptophyta</taxon>
        <taxon>Embryophyta</taxon>
        <taxon>Tracheophyta</taxon>
        <taxon>Spermatophyta</taxon>
        <taxon>Magnoliopsida</taxon>
        <taxon>eudicotyledons</taxon>
        <taxon>Gunneridae</taxon>
        <taxon>Pentapetalae</taxon>
        <taxon>asterids</taxon>
        <taxon>lamiids</taxon>
        <taxon>Lamiales</taxon>
        <taxon>Orobanchaceae</taxon>
        <taxon>Buchnereae</taxon>
        <taxon>Striga</taxon>
    </lineage>
</organism>
<evidence type="ECO:0000256" key="1">
    <source>
        <dbReference type="SAM" id="MobiDB-lite"/>
    </source>
</evidence>
<proteinExistence type="predicted"/>
<dbReference type="EMBL" id="BKCP01010514">
    <property type="protein sequence ID" value="GER52979.1"/>
    <property type="molecule type" value="Genomic_DNA"/>
</dbReference>